<keyword evidence="3" id="KW-1185">Reference proteome</keyword>
<dbReference type="AlphaFoldDB" id="A0AAD3S5G5"/>
<proteinExistence type="predicted"/>
<feature type="compositionally biased region" description="Polar residues" evidence="1">
    <location>
        <begin position="100"/>
        <end position="122"/>
    </location>
</feature>
<comment type="caution">
    <text evidence="2">The sequence shown here is derived from an EMBL/GenBank/DDBJ whole genome shotgun (WGS) entry which is preliminary data.</text>
</comment>
<organism evidence="2 3">
    <name type="scientific">Nepenthes gracilis</name>
    <name type="common">Slender pitcher plant</name>
    <dbReference type="NCBI Taxonomy" id="150966"/>
    <lineage>
        <taxon>Eukaryota</taxon>
        <taxon>Viridiplantae</taxon>
        <taxon>Streptophyta</taxon>
        <taxon>Embryophyta</taxon>
        <taxon>Tracheophyta</taxon>
        <taxon>Spermatophyta</taxon>
        <taxon>Magnoliopsida</taxon>
        <taxon>eudicotyledons</taxon>
        <taxon>Gunneridae</taxon>
        <taxon>Pentapetalae</taxon>
        <taxon>Caryophyllales</taxon>
        <taxon>Nepenthaceae</taxon>
        <taxon>Nepenthes</taxon>
    </lineage>
</organism>
<evidence type="ECO:0000313" key="2">
    <source>
        <dbReference type="EMBL" id="GMH04721.1"/>
    </source>
</evidence>
<evidence type="ECO:0000313" key="3">
    <source>
        <dbReference type="Proteomes" id="UP001279734"/>
    </source>
</evidence>
<dbReference type="EMBL" id="BSYO01000005">
    <property type="protein sequence ID" value="GMH04721.1"/>
    <property type="molecule type" value="Genomic_DNA"/>
</dbReference>
<dbReference type="Proteomes" id="UP001279734">
    <property type="component" value="Unassembled WGS sequence"/>
</dbReference>
<protein>
    <submittedName>
        <fullName evidence="2">Uncharacterized protein</fullName>
    </submittedName>
</protein>
<evidence type="ECO:0000256" key="1">
    <source>
        <dbReference type="SAM" id="MobiDB-lite"/>
    </source>
</evidence>
<gene>
    <name evidence="2" type="ORF">Nepgr_006561</name>
</gene>
<accession>A0AAD3S5G5</accession>
<name>A0AAD3S5G5_NEPGR</name>
<feature type="region of interest" description="Disordered" evidence="1">
    <location>
        <begin position="99"/>
        <end position="122"/>
    </location>
</feature>
<sequence length="122" mass="14193">MERQLQLRLHPTEALYKWITPNCLHGERTSFEPNKQKIEHLKKFPKRVHIAAGYTHHQQQKVTIPQHQTQRPISFIGSCHPTLEEIGANHIREFKPQKAQLMSSRGNKSSLETTNCQSKFSN</sequence>
<reference evidence="2" key="1">
    <citation type="submission" date="2023-05" db="EMBL/GenBank/DDBJ databases">
        <title>Nepenthes gracilis genome sequencing.</title>
        <authorList>
            <person name="Fukushima K."/>
        </authorList>
    </citation>
    <scope>NUCLEOTIDE SEQUENCE</scope>
    <source>
        <strain evidence="2">SING2019-196</strain>
    </source>
</reference>